<accession>A0A9X1WH14</accession>
<protein>
    <recommendedName>
        <fullName evidence="2">Cytokinin riboside 5'-monophosphate phosphoribohydrolase</fullName>
        <ecNumber evidence="2">3.2.2.n1</ecNumber>
    </recommendedName>
</protein>
<comment type="caution">
    <text evidence="3">The sequence shown here is derived from an EMBL/GenBank/DDBJ whole genome shotgun (WGS) entry which is preliminary data.</text>
</comment>
<dbReference type="PANTHER" id="PTHR31223">
    <property type="entry name" value="LOG FAMILY PROTEIN YJL055W"/>
    <property type="match status" value="1"/>
</dbReference>
<dbReference type="EMBL" id="JALIEA010000012">
    <property type="protein sequence ID" value="MCJ7858336.1"/>
    <property type="molecule type" value="Genomic_DNA"/>
</dbReference>
<keyword evidence="4" id="KW-1185">Reference proteome</keyword>
<dbReference type="EC" id="3.2.2.n1" evidence="2"/>
<proteinExistence type="inferred from homology"/>
<dbReference type="Gene3D" id="3.40.50.450">
    <property type="match status" value="1"/>
</dbReference>
<gene>
    <name evidence="3" type="ORF">MUN33_06350</name>
</gene>
<dbReference type="InterPro" id="IPR031100">
    <property type="entry name" value="LOG_fam"/>
</dbReference>
<dbReference type="GO" id="GO:0016799">
    <property type="term" value="F:hydrolase activity, hydrolyzing N-glycosyl compounds"/>
    <property type="evidence" value="ECO:0007669"/>
    <property type="project" value="TreeGrafter"/>
</dbReference>
<evidence type="ECO:0000256" key="2">
    <source>
        <dbReference type="RuleBase" id="RU363015"/>
    </source>
</evidence>
<dbReference type="AlphaFoldDB" id="A0A9X1WH14"/>
<reference evidence="3" key="1">
    <citation type="submission" date="2022-04" db="EMBL/GenBank/DDBJ databases">
        <title>Corynebacterium kalidii LD5P10.</title>
        <authorList>
            <person name="Sun J.Q."/>
        </authorList>
    </citation>
    <scope>NUCLEOTIDE SEQUENCE</scope>
    <source>
        <strain evidence="3">LD5P10</strain>
    </source>
</reference>
<dbReference type="RefSeq" id="WP_244804066.1">
    <property type="nucleotide sequence ID" value="NZ_JALIEA010000012.1"/>
</dbReference>
<dbReference type="Proteomes" id="UP001139207">
    <property type="component" value="Unassembled WGS sequence"/>
</dbReference>
<dbReference type="InterPro" id="IPR005269">
    <property type="entry name" value="LOG"/>
</dbReference>
<dbReference type="PANTHER" id="PTHR31223:SF70">
    <property type="entry name" value="LOG FAMILY PROTEIN YJL055W"/>
    <property type="match status" value="1"/>
</dbReference>
<evidence type="ECO:0000256" key="1">
    <source>
        <dbReference type="ARBA" id="ARBA00006763"/>
    </source>
</evidence>
<dbReference type="GO" id="GO:0005829">
    <property type="term" value="C:cytosol"/>
    <property type="evidence" value="ECO:0007669"/>
    <property type="project" value="TreeGrafter"/>
</dbReference>
<name>A0A9X1WH14_9CORY</name>
<dbReference type="GO" id="GO:0009691">
    <property type="term" value="P:cytokinin biosynthetic process"/>
    <property type="evidence" value="ECO:0007669"/>
    <property type="project" value="UniProtKB-UniRule"/>
</dbReference>
<dbReference type="Pfam" id="PF03641">
    <property type="entry name" value="Lysine_decarbox"/>
    <property type="match status" value="1"/>
</dbReference>
<comment type="catalytic activity">
    <reaction evidence="2">
        <text>9-ribosyl-trans-zeatin 5'-phosphate + H2O = trans-zeatin + D-ribose 5-phosphate</text>
        <dbReference type="Rhea" id="RHEA:48564"/>
        <dbReference type="ChEBI" id="CHEBI:15377"/>
        <dbReference type="ChEBI" id="CHEBI:16522"/>
        <dbReference type="ChEBI" id="CHEBI:78346"/>
        <dbReference type="ChEBI" id="CHEBI:87947"/>
        <dbReference type="EC" id="3.2.2.n1"/>
    </reaction>
</comment>
<evidence type="ECO:0000313" key="4">
    <source>
        <dbReference type="Proteomes" id="UP001139207"/>
    </source>
</evidence>
<sequence length="216" mass="23082">MSSVATAAGVAPKRVALYLGSATGDSPAYRDITVAVVRHLAEHGHSLVYGGGSVGLMGVAADTALAAGMDVHGVITRHLYDGETGHTGLTSLEIVDTMNERKNRMAENADAMVTLPGGIGTLEEFFEVWTAQVLGIHHKPVALVDVEGYWTPLLGMVDQMVSRGFFSAEHRDRLIHLTDVSRLSDSLDSWTPAAAKWSQKTMHTTTGVMTGETRIP</sequence>
<organism evidence="3 4">
    <name type="scientific">Corynebacterium kalidii</name>
    <dbReference type="NCBI Taxonomy" id="2931982"/>
    <lineage>
        <taxon>Bacteria</taxon>
        <taxon>Bacillati</taxon>
        <taxon>Actinomycetota</taxon>
        <taxon>Actinomycetes</taxon>
        <taxon>Mycobacteriales</taxon>
        <taxon>Corynebacteriaceae</taxon>
        <taxon>Corynebacterium</taxon>
    </lineage>
</organism>
<keyword evidence="2" id="KW-0203">Cytokinin biosynthesis</keyword>
<evidence type="ECO:0000313" key="3">
    <source>
        <dbReference type="EMBL" id="MCJ7858336.1"/>
    </source>
</evidence>
<dbReference type="SUPFAM" id="SSF102405">
    <property type="entry name" value="MCP/YpsA-like"/>
    <property type="match status" value="1"/>
</dbReference>
<comment type="similarity">
    <text evidence="1 2">Belongs to the LOG family.</text>
</comment>
<comment type="catalytic activity">
    <reaction evidence="2">
        <text>N(6)-(dimethylallyl)adenosine 5'-phosphate + H2O = N(6)-dimethylallyladenine + D-ribose 5-phosphate</text>
        <dbReference type="Rhea" id="RHEA:48560"/>
        <dbReference type="ChEBI" id="CHEBI:15377"/>
        <dbReference type="ChEBI" id="CHEBI:17660"/>
        <dbReference type="ChEBI" id="CHEBI:57526"/>
        <dbReference type="ChEBI" id="CHEBI:78346"/>
        <dbReference type="EC" id="3.2.2.n1"/>
    </reaction>
</comment>
<dbReference type="NCBIfam" id="TIGR00730">
    <property type="entry name" value="Rossman fold protein, TIGR00730 family"/>
    <property type="match status" value="1"/>
</dbReference>
<keyword evidence="2" id="KW-0378">Hydrolase</keyword>